<protein>
    <submittedName>
        <fullName evidence="2">Uncharacterized protein</fullName>
    </submittedName>
</protein>
<dbReference type="Proteomes" id="UP000286003">
    <property type="component" value="Unassembled WGS sequence"/>
</dbReference>
<evidence type="ECO:0000313" key="3">
    <source>
        <dbReference type="Proteomes" id="UP000284772"/>
    </source>
</evidence>
<reference evidence="3 4" key="1">
    <citation type="submission" date="2018-08" db="EMBL/GenBank/DDBJ databases">
        <title>A genome reference for cultivated species of the human gut microbiota.</title>
        <authorList>
            <person name="Zou Y."/>
            <person name="Xue W."/>
            <person name="Luo G."/>
        </authorList>
    </citation>
    <scope>NUCLEOTIDE SEQUENCE [LARGE SCALE GENOMIC DNA]</scope>
    <source>
        <strain evidence="1 3">AF19-10AC</strain>
        <strain evidence="2 4">AF31-23</strain>
    </source>
</reference>
<accession>A0A3E4KW63</accession>
<dbReference type="Proteomes" id="UP000284772">
    <property type="component" value="Unassembled WGS sequence"/>
</dbReference>
<evidence type="ECO:0000313" key="2">
    <source>
        <dbReference type="EMBL" id="RHN08774.1"/>
    </source>
</evidence>
<organism evidence="2 4">
    <name type="scientific">Bacteroides intestinalis</name>
    <dbReference type="NCBI Taxonomy" id="329854"/>
    <lineage>
        <taxon>Bacteria</taxon>
        <taxon>Pseudomonadati</taxon>
        <taxon>Bacteroidota</taxon>
        <taxon>Bacteroidia</taxon>
        <taxon>Bacteroidales</taxon>
        <taxon>Bacteroidaceae</taxon>
        <taxon>Bacteroides</taxon>
    </lineage>
</organism>
<dbReference type="RefSeq" id="WP_115502827.1">
    <property type="nucleotide sequence ID" value="NZ_CABMMK010000004.1"/>
</dbReference>
<comment type="caution">
    <text evidence="2">The sequence shown here is derived from an EMBL/GenBank/DDBJ whole genome shotgun (WGS) entry which is preliminary data.</text>
</comment>
<dbReference type="EMBL" id="QRWT01000005">
    <property type="protein sequence ID" value="RGT54076.1"/>
    <property type="molecule type" value="Genomic_DNA"/>
</dbReference>
<gene>
    <name evidence="1" type="ORF">DWX27_07535</name>
    <name evidence="2" type="ORF">DWZ32_06290</name>
</gene>
<dbReference type="AlphaFoldDB" id="A0A3E4KW63"/>
<evidence type="ECO:0000313" key="4">
    <source>
        <dbReference type="Proteomes" id="UP000286003"/>
    </source>
</evidence>
<dbReference type="Pfam" id="PF18944">
    <property type="entry name" value="DUF5691"/>
    <property type="match status" value="1"/>
</dbReference>
<evidence type="ECO:0000313" key="1">
    <source>
        <dbReference type="EMBL" id="RGT54076.1"/>
    </source>
</evidence>
<dbReference type="InterPro" id="IPR043746">
    <property type="entry name" value="DUF5691"/>
</dbReference>
<proteinExistence type="predicted"/>
<dbReference type="EMBL" id="QRQM01000005">
    <property type="protein sequence ID" value="RHN08774.1"/>
    <property type="molecule type" value="Genomic_DNA"/>
</dbReference>
<sequence length="492" mass="57135">MNVTEPIINAALLGTATKEFTPSGFPEALEENFCLLQEKAEDTEDAFYQIAALTFAYQRAGTEPQSAEETTAISEAPEDSLPYFDRSVGEMLVQMVNERNRYLLLYAYRKAVQCNKLIPPFYLRPLIFRAYDRNNPDKHEEQSLLSLLTGNRGRWLLPHMELPDWGDTGNETWETASHEERKRMLQRLRKETPEQGLALLQTELKNESAAHRDELIQCLRTNLSKADENFLQEIVTTDRSSNVKETARRLLCSLPDSELVKTYCDLLRGKLHYKMLLGWSYDKITFTPEMKKLGLEEVSSNKKEKDEEFLLRQLAERVPLSFWAEFYDCSPEKAAAKLAKKPPFGSYFNLCQPIENFGDNLWAYQTLKENSNEAYASSLMGLLTPEQREEINFQTDSKSNYIPESWYNADGTQWGIKFSTRALQRLFHSNYYYYPKETAERLSLYFPPEMLPKVEQQAMAYDADHAIAKFCRLTAEYMRMKEKINTMFNDNK</sequence>
<name>A0A3E4KW63_9BACE</name>